<dbReference type="GO" id="GO:0015035">
    <property type="term" value="F:protein-disulfide reductase activity"/>
    <property type="evidence" value="ECO:0007669"/>
    <property type="project" value="UniProtKB-UniRule"/>
</dbReference>
<dbReference type="Proteomes" id="UP000613582">
    <property type="component" value="Unassembled WGS sequence"/>
</dbReference>
<evidence type="ECO:0000256" key="4">
    <source>
        <dbReference type="ARBA" id="ARBA00023157"/>
    </source>
</evidence>
<dbReference type="InterPro" id="IPR011990">
    <property type="entry name" value="TPR-like_helical_dom_sf"/>
</dbReference>
<reference evidence="8" key="2">
    <citation type="submission" date="2020-09" db="EMBL/GenBank/DDBJ databases">
        <authorList>
            <person name="Sun Q."/>
            <person name="Zhou Y."/>
        </authorList>
    </citation>
    <scope>NUCLEOTIDE SEQUENCE</scope>
    <source>
        <strain evidence="8">CGMCC 1.12921</strain>
    </source>
</reference>
<evidence type="ECO:0000259" key="7">
    <source>
        <dbReference type="PROSITE" id="PS51352"/>
    </source>
</evidence>
<comment type="caution">
    <text evidence="8">The sequence shown here is derived from an EMBL/GenBank/DDBJ whole genome shotgun (WGS) entry which is preliminary data.</text>
</comment>
<dbReference type="InterPro" id="IPR013766">
    <property type="entry name" value="Thioredoxin_domain"/>
</dbReference>
<proteinExistence type="inferred from homology"/>
<evidence type="ECO:0000256" key="2">
    <source>
        <dbReference type="ARBA" id="ARBA00022448"/>
    </source>
</evidence>
<dbReference type="EMBL" id="BMGH01000001">
    <property type="protein sequence ID" value="GGD14958.1"/>
    <property type="molecule type" value="Genomic_DNA"/>
</dbReference>
<dbReference type="InterPro" id="IPR017937">
    <property type="entry name" value="Thioredoxin_CS"/>
</dbReference>
<keyword evidence="5" id="KW-0676">Redox-active center</keyword>
<dbReference type="CDD" id="cd02956">
    <property type="entry name" value="ybbN"/>
    <property type="match status" value="1"/>
</dbReference>
<keyword evidence="9" id="KW-1185">Reference proteome</keyword>
<dbReference type="SUPFAM" id="SSF52833">
    <property type="entry name" value="Thioredoxin-like"/>
    <property type="match status" value="1"/>
</dbReference>
<dbReference type="GO" id="GO:0006950">
    <property type="term" value="P:response to stress"/>
    <property type="evidence" value="ECO:0007669"/>
    <property type="project" value="UniProtKB-ARBA"/>
</dbReference>
<evidence type="ECO:0000256" key="1">
    <source>
        <dbReference type="ARBA" id="ARBA00008987"/>
    </source>
</evidence>
<comment type="similarity">
    <text evidence="1">Belongs to the thioredoxin family.</text>
</comment>
<feature type="domain" description="Thioredoxin" evidence="7">
    <location>
        <begin position="5"/>
        <end position="125"/>
    </location>
</feature>
<dbReference type="PROSITE" id="PS51352">
    <property type="entry name" value="THIOREDOXIN_2"/>
    <property type="match status" value="1"/>
</dbReference>
<dbReference type="PANTHER" id="PTHR45663:SF11">
    <property type="entry name" value="GEO12009P1"/>
    <property type="match status" value="1"/>
</dbReference>
<keyword evidence="3" id="KW-0249">Electron transport</keyword>
<dbReference type="InterPro" id="IPR005746">
    <property type="entry name" value="Thioredoxin"/>
</dbReference>
<dbReference type="RefSeq" id="WP_188158122.1">
    <property type="nucleotide sequence ID" value="NZ_BMGH01000001.1"/>
</dbReference>
<sequence>MTDIIGAGKDAPATAQTLIKDTTIEGFADDVMKASQEVPVIVDFWAPWCGPCKTLGPMLEKAVTALKGKVKMVKVDIDQNQMLAQQLRIQSVPTVMAFVAGRPVDGFAGAIPESEINAFLQRALQAGEQMGLGGAPGDGPDPEEALSVADQSFNDGDLNTAAQLYGGVAEMLEEDDKLHSRALAGLARCYMASGNLDQARQILDQMPESHASEQAVASAKAALDLSAGDGADLAEARDKAEANPDDLHAQYDYAVAQIGAGQMEEAGDTLLGIIARERDWNEDAARKKLLTLFDALGATNPVTLRIRRKLSSILFS</sequence>
<dbReference type="SUPFAM" id="SSF48452">
    <property type="entry name" value="TPR-like"/>
    <property type="match status" value="1"/>
</dbReference>
<keyword evidence="4" id="KW-1015">Disulfide bond</keyword>
<dbReference type="PROSITE" id="PS00194">
    <property type="entry name" value="THIOREDOXIN_1"/>
    <property type="match status" value="1"/>
</dbReference>
<protein>
    <recommendedName>
        <fullName evidence="6">Thioredoxin</fullName>
    </recommendedName>
</protein>
<dbReference type="AlphaFoldDB" id="A0A8J2V680"/>
<dbReference type="NCBIfam" id="TIGR01068">
    <property type="entry name" value="thioredoxin"/>
    <property type="match status" value="1"/>
</dbReference>
<evidence type="ECO:0000313" key="8">
    <source>
        <dbReference type="EMBL" id="GGD14958.1"/>
    </source>
</evidence>
<evidence type="ECO:0000313" key="9">
    <source>
        <dbReference type="Proteomes" id="UP000613582"/>
    </source>
</evidence>
<dbReference type="Gene3D" id="1.25.40.10">
    <property type="entry name" value="Tetratricopeptide repeat domain"/>
    <property type="match status" value="2"/>
</dbReference>
<organism evidence="8 9">
    <name type="scientific">Aquisalinus flavus</name>
    <dbReference type="NCBI Taxonomy" id="1526572"/>
    <lineage>
        <taxon>Bacteria</taxon>
        <taxon>Pseudomonadati</taxon>
        <taxon>Pseudomonadota</taxon>
        <taxon>Alphaproteobacteria</taxon>
        <taxon>Parvularculales</taxon>
        <taxon>Parvularculaceae</taxon>
        <taxon>Aquisalinus</taxon>
    </lineage>
</organism>
<evidence type="ECO:0000256" key="3">
    <source>
        <dbReference type="ARBA" id="ARBA00022982"/>
    </source>
</evidence>
<keyword evidence="2" id="KW-0813">Transport</keyword>
<name>A0A8J2V680_9PROT</name>
<dbReference type="FunFam" id="3.40.30.10:FF:000001">
    <property type="entry name" value="Thioredoxin"/>
    <property type="match status" value="1"/>
</dbReference>
<accession>A0A8J2V680</accession>
<gene>
    <name evidence="8" type="primary">trxA</name>
    <name evidence="8" type="ORF">GCM10011342_24700</name>
</gene>
<dbReference type="Pfam" id="PF14561">
    <property type="entry name" value="TPR_20"/>
    <property type="match status" value="1"/>
</dbReference>
<dbReference type="Gene3D" id="3.40.30.10">
    <property type="entry name" value="Glutaredoxin"/>
    <property type="match status" value="1"/>
</dbReference>
<dbReference type="PRINTS" id="PR00421">
    <property type="entry name" value="THIOREDOXIN"/>
</dbReference>
<dbReference type="GO" id="GO:0045454">
    <property type="term" value="P:cell redox homeostasis"/>
    <property type="evidence" value="ECO:0007669"/>
    <property type="project" value="TreeGrafter"/>
</dbReference>
<evidence type="ECO:0000256" key="5">
    <source>
        <dbReference type="ARBA" id="ARBA00023284"/>
    </source>
</evidence>
<dbReference type="PANTHER" id="PTHR45663">
    <property type="entry name" value="GEO12009P1"/>
    <property type="match status" value="1"/>
</dbReference>
<reference evidence="8" key="1">
    <citation type="journal article" date="2014" name="Int. J. Syst. Evol. Microbiol.">
        <title>Complete genome sequence of Corynebacterium casei LMG S-19264T (=DSM 44701T), isolated from a smear-ripened cheese.</title>
        <authorList>
            <consortium name="US DOE Joint Genome Institute (JGI-PGF)"/>
            <person name="Walter F."/>
            <person name="Albersmeier A."/>
            <person name="Kalinowski J."/>
            <person name="Ruckert C."/>
        </authorList>
    </citation>
    <scope>NUCLEOTIDE SEQUENCE</scope>
    <source>
        <strain evidence="8">CGMCC 1.12921</strain>
    </source>
</reference>
<dbReference type="GO" id="GO:0005829">
    <property type="term" value="C:cytosol"/>
    <property type="evidence" value="ECO:0007669"/>
    <property type="project" value="TreeGrafter"/>
</dbReference>
<evidence type="ECO:0000256" key="6">
    <source>
        <dbReference type="NCBIfam" id="TIGR01068"/>
    </source>
</evidence>
<dbReference type="Pfam" id="PF14559">
    <property type="entry name" value="TPR_19"/>
    <property type="match status" value="1"/>
</dbReference>
<dbReference type="InterPro" id="IPR036249">
    <property type="entry name" value="Thioredoxin-like_sf"/>
</dbReference>
<dbReference type="Pfam" id="PF00085">
    <property type="entry name" value="Thioredoxin"/>
    <property type="match status" value="1"/>
</dbReference>